<evidence type="ECO:0000313" key="1">
    <source>
        <dbReference type="EMBL" id="WGK94741.1"/>
    </source>
</evidence>
<evidence type="ECO:0000313" key="2">
    <source>
        <dbReference type="Proteomes" id="UP001232117"/>
    </source>
</evidence>
<dbReference type="EMBL" id="CP092332">
    <property type="protein sequence ID" value="WGK94741.1"/>
    <property type="molecule type" value="Genomic_DNA"/>
</dbReference>
<dbReference type="Proteomes" id="UP001232117">
    <property type="component" value="Chromosome"/>
</dbReference>
<accession>A0ABY8N7A8</accession>
<dbReference type="RefSeq" id="WP_264532543.1">
    <property type="nucleotide sequence ID" value="NZ_CP092332.1"/>
</dbReference>
<sequence length="289" mass="33039">MEKFLTLIFCLSVVFIASSQELSDKETDDVIDGLFENSKTLDEVLASFTKYQFLYLSINYNDKTFFSGRDIGVSQFSLTPKISYLHYSGFSATVSGAYYNKFDPKWDLTIVNIGYGKSLGKNSNLKYYTSYMRYFYNNGLSNSFENDITAGFGVKNKKKTLGTLLSGSYLFGKDHALQLASTTYVLFKLVKTPQYRLDFRPQFSLIAGDLTVELSRTYFQNGRIVTDYTTNKQFYLINKQLNLPIQFSTNSFDFELGYNINFPSAIGSETNLKNTCYFNFSAAYLFDLK</sequence>
<proteinExistence type="predicted"/>
<keyword evidence="2" id="KW-1185">Reference proteome</keyword>
<gene>
    <name evidence="1" type="ORF">MG292_00510</name>
</gene>
<reference evidence="1 2" key="2">
    <citation type="submission" date="2023-06" db="EMBL/GenBank/DDBJ databases">
        <title>Complete Genome Sequence of Flavobacterium keumense K3R-10.</title>
        <authorList>
            <person name="Jeong H."/>
            <person name="Jhang S.Y."/>
            <person name="Kim J.N."/>
        </authorList>
    </citation>
    <scope>NUCLEOTIDE SEQUENCE [LARGE SCALE GENOMIC DNA]</scope>
    <source>
        <strain evidence="1 2">K3R-10</strain>
    </source>
</reference>
<reference evidence="1 2" key="1">
    <citation type="submission" date="2022-02" db="EMBL/GenBank/DDBJ databases">
        <authorList>
            <person name="Cha I.-T."/>
            <person name="Lee K.-E."/>
            <person name="Park S.-J."/>
        </authorList>
    </citation>
    <scope>NUCLEOTIDE SEQUENCE [LARGE SCALE GENOMIC DNA]</scope>
    <source>
        <strain evidence="1 2">K3R-10</strain>
    </source>
</reference>
<organism evidence="1 2">
    <name type="scientific">Flavobacterium keumense</name>
    <dbReference type="NCBI Taxonomy" id="1306518"/>
    <lineage>
        <taxon>Bacteria</taxon>
        <taxon>Pseudomonadati</taxon>
        <taxon>Bacteroidota</taxon>
        <taxon>Flavobacteriia</taxon>
        <taxon>Flavobacteriales</taxon>
        <taxon>Flavobacteriaceae</taxon>
        <taxon>Flavobacterium</taxon>
    </lineage>
</organism>
<protein>
    <submittedName>
        <fullName evidence="1">Uncharacterized protein</fullName>
    </submittedName>
</protein>
<name>A0ABY8N7A8_9FLAO</name>